<dbReference type="RefSeq" id="WP_147281889.1">
    <property type="nucleotide sequence ID" value="NZ_UGNY01000001.1"/>
</dbReference>
<protein>
    <recommendedName>
        <fullName evidence="3">NERD domain-containing protein</fullName>
    </recommendedName>
</protein>
<dbReference type="EMBL" id="UGNY01000001">
    <property type="protein sequence ID" value="STX39612.1"/>
    <property type="molecule type" value="Genomic_DNA"/>
</dbReference>
<gene>
    <name evidence="1" type="ORF">NCTC11978_02816</name>
</gene>
<sequence>MQHGVIIYHLLSTIRIYLTSPPNQNTTLNRTSAVRFIIGRCNFERIRIIKNHLNNSHETNFFGANSSLADSVDAIKHCLDANLSSKTPNSLRSLPDQISLSSLYEAYSKLWNGIMYQQLEFQINSAKHILEFREKADDLKLACVRAQTRRLRRSLNDYISLRNANNYKDVYLDICLNGRKRKIFKSKNNTDLDNYNLSLISQYVSFLETYPETLLKETNTKGFCIYEVIEIYRNISILSFSIQKQLSERKDSDNCEFYAPILNKTQIAKSLQSITKYPYYKINNILDFLTYEAYGKKDLWSHPIISLAEERIVLLSTPLIDGVLNRIVEKWLELLGKTQAEKGILFQFTIGNKVRSSLEKSQFREDSSVEFCQKIKLNKEEEEIDIIIKVGKLILIGEVKSRVTTDSYVSQYWALNTLDKASGQATRKSKFVEKNLKAFFKRFNWIYSETIGYEVHPIVITDNHAELGSKLFGVPIVDFHILTDFFSQNYFTLYAEDENPIIKLILYSTKEEAYDNLMKYLSTPPQMNSIGSFVETKETEITYLTNPIYKIKFFAIVSKHIPNPLEQITKIDYDFPIEIVK</sequence>
<name>A0A378IXH5_9GAMM</name>
<evidence type="ECO:0008006" key="3">
    <source>
        <dbReference type="Google" id="ProtNLM"/>
    </source>
</evidence>
<organism evidence="1 2">
    <name type="scientific">Legionella feeleii</name>
    <dbReference type="NCBI Taxonomy" id="453"/>
    <lineage>
        <taxon>Bacteria</taxon>
        <taxon>Pseudomonadati</taxon>
        <taxon>Pseudomonadota</taxon>
        <taxon>Gammaproteobacteria</taxon>
        <taxon>Legionellales</taxon>
        <taxon>Legionellaceae</taxon>
        <taxon>Legionella</taxon>
    </lineage>
</organism>
<reference evidence="1 2" key="1">
    <citation type="submission" date="2018-06" db="EMBL/GenBank/DDBJ databases">
        <authorList>
            <consortium name="Pathogen Informatics"/>
            <person name="Doyle S."/>
        </authorList>
    </citation>
    <scope>NUCLEOTIDE SEQUENCE [LARGE SCALE GENOMIC DNA]</scope>
    <source>
        <strain evidence="1 2">NCTC11978</strain>
    </source>
</reference>
<dbReference type="Proteomes" id="UP000254033">
    <property type="component" value="Unassembled WGS sequence"/>
</dbReference>
<proteinExistence type="predicted"/>
<dbReference type="AlphaFoldDB" id="A0A378IXH5"/>
<accession>A0A378IXH5</accession>
<evidence type="ECO:0000313" key="1">
    <source>
        <dbReference type="EMBL" id="STX39612.1"/>
    </source>
</evidence>
<evidence type="ECO:0000313" key="2">
    <source>
        <dbReference type="Proteomes" id="UP000254033"/>
    </source>
</evidence>